<keyword evidence="4" id="KW-1185">Reference proteome</keyword>
<dbReference type="EnsemblMetazoa" id="ISCW003242-RA">
    <property type="protein sequence ID" value="ISCW003242-PA"/>
    <property type="gene ID" value="ISCW003242"/>
</dbReference>
<evidence type="ECO:0000313" key="3">
    <source>
        <dbReference type="EnsemblMetazoa" id="ISCW003242-PA"/>
    </source>
</evidence>
<dbReference type="EMBL" id="ABJB010776540">
    <property type="status" value="NOT_ANNOTATED_CDS"/>
    <property type="molecule type" value="Genomic_DNA"/>
</dbReference>
<dbReference type="Proteomes" id="UP000001555">
    <property type="component" value="Unassembled WGS sequence"/>
</dbReference>
<feature type="domain" description="Chitin-binding type-2" evidence="1">
    <location>
        <begin position="124"/>
        <end position="190"/>
    </location>
</feature>
<dbReference type="GO" id="GO:0008061">
    <property type="term" value="F:chitin binding"/>
    <property type="evidence" value="ECO:0007669"/>
    <property type="project" value="InterPro"/>
</dbReference>
<dbReference type="GO" id="GO:0005576">
    <property type="term" value="C:extracellular region"/>
    <property type="evidence" value="ECO:0007669"/>
    <property type="project" value="InterPro"/>
</dbReference>
<dbReference type="VEuPathDB" id="VectorBase:ISCW003242"/>
<dbReference type="EMBL" id="ABJB010751163">
    <property type="status" value="NOT_ANNOTATED_CDS"/>
    <property type="molecule type" value="Genomic_DNA"/>
</dbReference>
<dbReference type="PaxDb" id="6945-B7PCB5"/>
<dbReference type="PANTHER" id="PTHR22933">
    <property type="entry name" value="FI18007P1-RELATED"/>
    <property type="match status" value="1"/>
</dbReference>
<dbReference type="Pfam" id="PF01607">
    <property type="entry name" value="CBM_14"/>
    <property type="match status" value="1"/>
</dbReference>
<evidence type="ECO:0000313" key="2">
    <source>
        <dbReference type="EMBL" id="EEC04237.1"/>
    </source>
</evidence>
<reference evidence="3" key="2">
    <citation type="submission" date="2020-05" db="UniProtKB">
        <authorList>
            <consortium name="EnsemblMetazoa"/>
        </authorList>
    </citation>
    <scope>IDENTIFICATION</scope>
    <source>
        <strain evidence="3">wikel</strain>
    </source>
</reference>
<dbReference type="HOGENOM" id="CLU_1130152_0_0_1"/>
<gene>
    <name evidence="2" type="ORF">IscW_ISCW003242</name>
</gene>
<name>B7PCB5_IXOSC</name>
<dbReference type="EMBL" id="ABJB010740767">
    <property type="status" value="NOT_ANNOTATED_CDS"/>
    <property type="molecule type" value="Genomic_DNA"/>
</dbReference>
<protein>
    <submittedName>
        <fullName evidence="2 3">Cuticular protein, putative</fullName>
    </submittedName>
</protein>
<dbReference type="InParanoid" id="B7PCB5"/>
<dbReference type="InterPro" id="IPR052976">
    <property type="entry name" value="Scoloptoxin-like"/>
</dbReference>
<proteinExistence type="predicted"/>
<organism>
    <name type="scientific">Ixodes scapularis</name>
    <name type="common">Black-legged tick</name>
    <name type="synonym">Deer tick</name>
    <dbReference type="NCBI Taxonomy" id="6945"/>
    <lineage>
        <taxon>Eukaryota</taxon>
        <taxon>Metazoa</taxon>
        <taxon>Ecdysozoa</taxon>
        <taxon>Arthropoda</taxon>
        <taxon>Chelicerata</taxon>
        <taxon>Arachnida</taxon>
        <taxon>Acari</taxon>
        <taxon>Parasitiformes</taxon>
        <taxon>Ixodida</taxon>
        <taxon>Ixodoidea</taxon>
        <taxon>Ixodidae</taxon>
        <taxon>Ixodinae</taxon>
        <taxon>Ixodes</taxon>
    </lineage>
</organism>
<dbReference type="InterPro" id="IPR002557">
    <property type="entry name" value="Chitin-bd_dom"/>
</dbReference>
<dbReference type="PROSITE" id="PS50940">
    <property type="entry name" value="CHIT_BIND_II"/>
    <property type="match status" value="1"/>
</dbReference>
<dbReference type="VEuPathDB" id="VectorBase:ISCP_011250"/>
<dbReference type="SUPFAM" id="SSF57625">
    <property type="entry name" value="Invertebrate chitin-binding proteins"/>
    <property type="match status" value="1"/>
</dbReference>
<dbReference type="EMBL" id="ABJB010808873">
    <property type="status" value="NOT_ANNOTATED_CDS"/>
    <property type="molecule type" value="Genomic_DNA"/>
</dbReference>
<dbReference type="AlphaFoldDB" id="B7PCB5"/>
<sequence>MWRQEAKSDGEERGLDGAALASNAAGGAVLNPAAVVPRLSKEKALRDSSKSRQSTVSCTRVHRPDTRCTFRHPGARRRAGTIMKIILCLVLVAIPLTSGRPRSKREAYDLPDGAELIVGSIKTSFTCPAKIGYFADVDNNCQIFHVCNPVTYPDGKSEVLQYSFFCGNQTVFNQLSLTCAWPEEAVPCKNAPDFFYVNDNIGIPDAPFLTDADVQKAAQLIPGYGQSKAAASNVLESRVPAGRGRK</sequence>
<evidence type="ECO:0000313" key="4">
    <source>
        <dbReference type="Proteomes" id="UP000001555"/>
    </source>
</evidence>
<dbReference type="SMART" id="SM00494">
    <property type="entry name" value="ChtBD2"/>
    <property type="match status" value="1"/>
</dbReference>
<dbReference type="PANTHER" id="PTHR22933:SF43">
    <property type="entry name" value="LP10131P"/>
    <property type="match status" value="1"/>
</dbReference>
<dbReference type="EMBL" id="ABJB010560538">
    <property type="status" value="NOT_ANNOTATED_CDS"/>
    <property type="molecule type" value="Genomic_DNA"/>
</dbReference>
<reference evidence="2 4" key="1">
    <citation type="submission" date="2008-03" db="EMBL/GenBank/DDBJ databases">
        <title>Annotation of Ixodes scapularis.</title>
        <authorList>
            <consortium name="Ixodes scapularis Genome Project Consortium"/>
            <person name="Caler E."/>
            <person name="Hannick L.I."/>
            <person name="Bidwell S."/>
            <person name="Joardar V."/>
            <person name="Thiagarajan M."/>
            <person name="Amedeo P."/>
            <person name="Galinsky K.J."/>
            <person name="Schobel S."/>
            <person name="Inman J."/>
            <person name="Hostetler J."/>
            <person name="Miller J."/>
            <person name="Hammond M."/>
            <person name="Megy K."/>
            <person name="Lawson D."/>
            <person name="Kodira C."/>
            <person name="Sutton G."/>
            <person name="Meyer J."/>
            <person name="Hill C.A."/>
            <person name="Birren B."/>
            <person name="Nene V."/>
            <person name="Collins F."/>
            <person name="Alarcon-Chaidez F."/>
            <person name="Wikel S."/>
            <person name="Strausberg R."/>
        </authorList>
    </citation>
    <scope>NUCLEOTIDE SEQUENCE [LARGE SCALE GENOMIC DNA]</scope>
    <source>
        <strain evidence="4">Wikel</strain>
        <strain evidence="2">Wikel colony</strain>
    </source>
</reference>
<dbReference type="Gene3D" id="2.170.140.10">
    <property type="entry name" value="Chitin binding domain"/>
    <property type="match status" value="1"/>
</dbReference>
<dbReference type="EMBL" id="ABJB010646525">
    <property type="status" value="NOT_ANNOTATED_CDS"/>
    <property type="molecule type" value="Genomic_DNA"/>
</dbReference>
<dbReference type="EMBL" id="DS682809">
    <property type="protein sequence ID" value="EEC04237.1"/>
    <property type="molecule type" value="Genomic_DNA"/>
</dbReference>
<dbReference type="VEuPathDB" id="VectorBase:ISCI003242"/>
<dbReference type="OrthoDB" id="6407151at2759"/>
<evidence type="ECO:0000259" key="1">
    <source>
        <dbReference type="PROSITE" id="PS50940"/>
    </source>
</evidence>
<accession>B7PCB5</accession>
<dbReference type="InterPro" id="IPR036508">
    <property type="entry name" value="Chitin-bd_dom_sf"/>
</dbReference>